<gene>
    <name evidence="15" type="ORF">Q4535_17250</name>
</gene>
<keyword evidence="7 15" id="KW-0418">Kinase</keyword>
<dbReference type="Pfam" id="PF00512">
    <property type="entry name" value="HisKA"/>
    <property type="match status" value="1"/>
</dbReference>
<dbReference type="InterPro" id="IPR050428">
    <property type="entry name" value="TCS_sensor_his_kinase"/>
</dbReference>
<dbReference type="PRINTS" id="PR00344">
    <property type="entry name" value="BCTRLSENSOR"/>
</dbReference>
<evidence type="ECO:0000259" key="14">
    <source>
        <dbReference type="PROSITE" id="PS50885"/>
    </source>
</evidence>
<dbReference type="InterPro" id="IPR036890">
    <property type="entry name" value="HATPase_C_sf"/>
</dbReference>
<evidence type="ECO:0000313" key="15">
    <source>
        <dbReference type="EMBL" id="MDO6673855.1"/>
    </source>
</evidence>
<dbReference type="GO" id="GO:0000155">
    <property type="term" value="F:phosphorelay sensor kinase activity"/>
    <property type="evidence" value="ECO:0007669"/>
    <property type="project" value="InterPro"/>
</dbReference>
<dbReference type="PANTHER" id="PTHR45436:SF1">
    <property type="entry name" value="SENSOR PROTEIN QSEC"/>
    <property type="match status" value="1"/>
</dbReference>
<evidence type="ECO:0000256" key="6">
    <source>
        <dbReference type="ARBA" id="ARBA00022692"/>
    </source>
</evidence>
<dbReference type="AlphaFoldDB" id="A0AAP4U1X8"/>
<dbReference type="InterPro" id="IPR003660">
    <property type="entry name" value="HAMP_dom"/>
</dbReference>
<keyword evidence="4" id="KW-0597">Phosphoprotein</keyword>
<dbReference type="CDD" id="cd00082">
    <property type="entry name" value="HisKA"/>
    <property type="match status" value="1"/>
</dbReference>
<dbReference type="EC" id="2.7.13.3" evidence="3"/>
<feature type="compositionally biased region" description="Polar residues" evidence="11">
    <location>
        <begin position="500"/>
        <end position="509"/>
    </location>
</feature>
<comment type="caution">
    <text evidence="15">The sequence shown here is derived from an EMBL/GenBank/DDBJ whole genome shotgun (WGS) entry which is preliminary data.</text>
</comment>
<sequence length="574" mass="62106">MNFAPSPRPQTEAKRSISLYRRLLSWLLLPLLALGTLLLVQAFLSAREAADRAYDRLLEASLVTIAEQVKWQDGQLWLDLPPAALEMLATDAQERVFYSLVDADGEQVTGNTHLPDANRAANGRLAPQESLGRSGELSFRDIAWQGQALRLGSLDTRLGGWGDDPRHGQRYSIRVAHTREGRDTLTRELFSGSLVRLAGMATLALLVVLIGVRLALSPLTRLRRAIRERDSRSLAPLNLPLPRELEELKHTINDLLARMRRVRANQERFIGDASHQLRTPLAGLSAHAELALRQQDPSAWHAALGQMQATASHTAHLANQLLSLTRLNNPEVQPPRVPLELSALARATVSRLFLRCDRAGVDLGLEIAPDIDGAAWTLGVEWQLEEALANLIDNACKHGARTVTLTLSRMAAPSDATFTQPDSAALAGRWRLSVEDDGPGIDAERRLLVLRPFHRNTQPDSHDKAPAQQPDELKHHEGAGLGLAIVDGIARHHDARLTLSDSTARSVTQAADPASRTDDATRAADANGTAETGASCGLCVSLHLAPCAAPGMSVDGEDESAQAGKPAKTGGTAC</sequence>
<evidence type="ECO:0000256" key="4">
    <source>
        <dbReference type="ARBA" id="ARBA00022553"/>
    </source>
</evidence>
<organism evidence="15 16">
    <name type="scientific">Cobetia amphilecti</name>
    <dbReference type="NCBI Taxonomy" id="1055104"/>
    <lineage>
        <taxon>Bacteria</taxon>
        <taxon>Pseudomonadati</taxon>
        <taxon>Pseudomonadota</taxon>
        <taxon>Gammaproteobacteria</taxon>
        <taxon>Oceanospirillales</taxon>
        <taxon>Halomonadaceae</taxon>
        <taxon>Cobetia</taxon>
    </lineage>
</organism>
<feature type="domain" description="HAMP" evidence="14">
    <location>
        <begin position="213"/>
        <end position="264"/>
    </location>
</feature>
<evidence type="ECO:0000256" key="9">
    <source>
        <dbReference type="ARBA" id="ARBA00023012"/>
    </source>
</evidence>
<evidence type="ECO:0000256" key="5">
    <source>
        <dbReference type="ARBA" id="ARBA00022679"/>
    </source>
</evidence>
<dbReference type="InterPro" id="IPR036097">
    <property type="entry name" value="HisK_dim/P_sf"/>
</dbReference>
<dbReference type="InterPro" id="IPR003594">
    <property type="entry name" value="HATPase_dom"/>
</dbReference>
<keyword evidence="10 12" id="KW-0472">Membrane</keyword>
<accession>A0AAP4U1X8</accession>
<feature type="region of interest" description="Disordered" evidence="11">
    <location>
        <begin position="553"/>
        <end position="574"/>
    </location>
</feature>
<protein>
    <recommendedName>
        <fullName evidence="3">histidine kinase</fullName>
        <ecNumber evidence="3">2.7.13.3</ecNumber>
    </recommendedName>
</protein>
<keyword evidence="9" id="KW-0902">Two-component regulatory system</keyword>
<keyword evidence="8 12" id="KW-1133">Transmembrane helix</keyword>
<evidence type="ECO:0000256" key="10">
    <source>
        <dbReference type="ARBA" id="ARBA00023136"/>
    </source>
</evidence>
<evidence type="ECO:0000256" key="1">
    <source>
        <dbReference type="ARBA" id="ARBA00000085"/>
    </source>
</evidence>
<dbReference type="GO" id="GO:0005886">
    <property type="term" value="C:plasma membrane"/>
    <property type="evidence" value="ECO:0007669"/>
    <property type="project" value="TreeGrafter"/>
</dbReference>
<dbReference type="SMART" id="SM00387">
    <property type="entry name" value="HATPase_c"/>
    <property type="match status" value="1"/>
</dbReference>
<keyword evidence="5 15" id="KW-0808">Transferase</keyword>
<dbReference type="Proteomes" id="UP001170481">
    <property type="component" value="Unassembled WGS sequence"/>
</dbReference>
<proteinExistence type="predicted"/>
<dbReference type="InterPro" id="IPR013727">
    <property type="entry name" value="2CSK_N"/>
</dbReference>
<dbReference type="InterPro" id="IPR004358">
    <property type="entry name" value="Sig_transdc_His_kin-like_C"/>
</dbReference>
<dbReference type="SUPFAM" id="SSF47384">
    <property type="entry name" value="Homodimeric domain of signal transducing histidine kinase"/>
    <property type="match status" value="1"/>
</dbReference>
<dbReference type="PROSITE" id="PS50109">
    <property type="entry name" value="HIS_KIN"/>
    <property type="match status" value="1"/>
</dbReference>
<dbReference type="Pfam" id="PF08521">
    <property type="entry name" value="2CSK_N"/>
    <property type="match status" value="1"/>
</dbReference>
<dbReference type="InterPro" id="IPR003661">
    <property type="entry name" value="HisK_dim/P_dom"/>
</dbReference>
<dbReference type="PROSITE" id="PS50885">
    <property type="entry name" value="HAMP"/>
    <property type="match status" value="1"/>
</dbReference>
<dbReference type="EMBL" id="JAUORK010000037">
    <property type="protein sequence ID" value="MDO6673855.1"/>
    <property type="molecule type" value="Genomic_DNA"/>
</dbReference>
<dbReference type="Gene3D" id="1.10.287.130">
    <property type="match status" value="1"/>
</dbReference>
<feature type="transmembrane region" description="Helical" evidence="12">
    <location>
        <begin position="194"/>
        <end position="216"/>
    </location>
</feature>
<evidence type="ECO:0000313" key="16">
    <source>
        <dbReference type="Proteomes" id="UP001170481"/>
    </source>
</evidence>
<dbReference type="PANTHER" id="PTHR45436">
    <property type="entry name" value="SENSOR HISTIDINE KINASE YKOH"/>
    <property type="match status" value="1"/>
</dbReference>
<dbReference type="RefSeq" id="WP_303595606.1">
    <property type="nucleotide sequence ID" value="NZ_JAUORK010000037.1"/>
</dbReference>
<dbReference type="SMART" id="SM00388">
    <property type="entry name" value="HisKA"/>
    <property type="match status" value="1"/>
</dbReference>
<comment type="catalytic activity">
    <reaction evidence="1">
        <text>ATP + protein L-histidine = ADP + protein N-phospho-L-histidine.</text>
        <dbReference type="EC" id="2.7.13.3"/>
    </reaction>
</comment>
<dbReference type="Gene3D" id="3.30.565.10">
    <property type="entry name" value="Histidine kinase-like ATPase, C-terminal domain"/>
    <property type="match status" value="1"/>
</dbReference>
<evidence type="ECO:0000256" key="3">
    <source>
        <dbReference type="ARBA" id="ARBA00012438"/>
    </source>
</evidence>
<dbReference type="Pfam" id="PF02518">
    <property type="entry name" value="HATPase_c"/>
    <property type="match status" value="1"/>
</dbReference>
<dbReference type="SUPFAM" id="SSF55874">
    <property type="entry name" value="ATPase domain of HSP90 chaperone/DNA topoisomerase II/histidine kinase"/>
    <property type="match status" value="1"/>
</dbReference>
<evidence type="ECO:0000256" key="11">
    <source>
        <dbReference type="SAM" id="MobiDB-lite"/>
    </source>
</evidence>
<name>A0AAP4U1X8_9GAMM</name>
<evidence type="ECO:0000259" key="13">
    <source>
        <dbReference type="PROSITE" id="PS50109"/>
    </source>
</evidence>
<reference evidence="15" key="1">
    <citation type="submission" date="2023-07" db="EMBL/GenBank/DDBJ databases">
        <title>Genome content predicts the carbon catabolic preferences of heterotrophic bacteria.</title>
        <authorList>
            <person name="Gralka M."/>
        </authorList>
    </citation>
    <scope>NUCLEOTIDE SEQUENCE</scope>
    <source>
        <strain evidence="15">C2R13</strain>
    </source>
</reference>
<feature type="region of interest" description="Disordered" evidence="11">
    <location>
        <begin position="500"/>
        <end position="526"/>
    </location>
</feature>
<evidence type="ECO:0000256" key="12">
    <source>
        <dbReference type="SAM" id="Phobius"/>
    </source>
</evidence>
<dbReference type="CDD" id="cd00075">
    <property type="entry name" value="HATPase"/>
    <property type="match status" value="1"/>
</dbReference>
<evidence type="ECO:0000256" key="8">
    <source>
        <dbReference type="ARBA" id="ARBA00022989"/>
    </source>
</evidence>
<comment type="subcellular location">
    <subcellularLocation>
        <location evidence="2">Membrane</location>
    </subcellularLocation>
</comment>
<evidence type="ECO:0000256" key="7">
    <source>
        <dbReference type="ARBA" id="ARBA00022777"/>
    </source>
</evidence>
<evidence type="ECO:0000256" key="2">
    <source>
        <dbReference type="ARBA" id="ARBA00004370"/>
    </source>
</evidence>
<dbReference type="InterPro" id="IPR005467">
    <property type="entry name" value="His_kinase_dom"/>
</dbReference>
<keyword evidence="6 12" id="KW-0812">Transmembrane</keyword>
<feature type="domain" description="Histidine kinase" evidence="13">
    <location>
        <begin position="272"/>
        <end position="516"/>
    </location>
</feature>